<dbReference type="SMART" id="SM00233">
    <property type="entry name" value="PH"/>
    <property type="match status" value="1"/>
</dbReference>
<evidence type="ECO:0000313" key="4">
    <source>
        <dbReference type="EMBL" id="KAF0725078.1"/>
    </source>
</evidence>
<dbReference type="SUPFAM" id="SSF64268">
    <property type="entry name" value="PX domain"/>
    <property type="match status" value="1"/>
</dbReference>
<keyword evidence="5" id="KW-1185">Reference proteome</keyword>
<feature type="compositionally biased region" description="Acidic residues" evidence="1">
    <location>
        <begin position="125"/>
        <end position="134"/>
    </location>
</feature>
<evidence type="ECO:0000256" key="1">
    <source>
        <dbReference type="SAM" id="MobiDB-lite"/>
    </source>
</evidence>
<dbReference type="PANTHER" id="PTHR47112:SF1">
    <property type="entry name" value="PX DOMAIN-CONTAINING PROTEIN"/>
    <property type="match status" value="1"/>
</dbReference>
<dbReference type="CDD" id="cd06093">
    <property type="entry name" value="PX_domain"/>
    <property type="match status" value="1"/>
</dbReference>
<accession>A0A6G0WCP0</accession>
<dbReference type="Pfam" id="PF00787">
    <property type="entry name" value="PX"/>
    <property type="match status" value="1"/>
</dbReference>
<evidence type="ECO:0000259" key="2">
    <source>
        <dbReference type="PROSITE" id="PS50003"/>
    </source>
</evidence>
<dbReference type="Proteomes" id="UP000481153">
    <property type="component" value="Unassembled WGS sequence"/>
</dbReference>
<organism evidence="4 5">
    <name type="scientific">Aphanomyces euteiches</name>
    <dbReference type="NCBI Taxonomy" id="100861"/>
    <lineage>
        <taxon>Eukaryota</taxon>
        <taxon>Sar</taxon>
        <taxon>Stramenopiles</taxon>
        <taxon>Oomycota</taxon>
        <taxon>Saprolegniomycetes</taxon>
        <taxon>Saprolegniales</taxon>
        <taxon>Verrucalvaceae</taxon>
        <taxon>Aphanomyces</taxon>
    </lineage>
</organism>
<feature type="compositionally biased region" description="Polar residues" evidence="1">
    <location>
        <begin position="135"/>
        <end position="147"/>
    </location>
</feature>
<dbReference type="InterPro" id="IPR038765">
    <property type="entry name" value="Papain-like_cys_pep_sf"/>
</dbReference>
<dbReference type="SUPFAM" id="SSF50729">
    <property type="entry name" value="PH domain-like"/>
    <property type="match status" value="1"/>
</dbReference>
<dbReference type="PROSITE" id="PS50003">
    <property type="entry name" value="PH_DOMAIN"/>
    <property type="match status" value="1"/>
</dbReference>
<dbReference type="CDD" id="cd00821">
    <property type="entry name" value="PH"/>
    <property type="match status" value="1"/>
</dbReference>
<feature type="domain" description="PX" evidence="3">
    <location>
        <begin position="284"/>
        <end position="398"/>
    </location>
</feature>
<dbReference type="EMBL" id="VJMJ01000253">
    <property type="protein sequence ID" value="KAF0725078.1"/>
    <property type="molecule type" value="Genomic_DNA"/>
</dbReference>
<protein>
    <recommendedName>
        <fullName evidence="6">PX domain-containing protein</fullName>
    </recommendedName>
</protein>
<dbReference type="InterPro" id="IPR001849">
    <property type="entry name" value="PH_domain"/>
</dbReference>
<dbReference type="InterPro" id="IPR011993">
    <property type="entry name" value="PH-like_dom_sf"/>
</dbReference>
<dbReference type="GO" id="GO:0035091">
    <property type="term" value="F:phosphatidylinositol binding"/>
    <property type="evidence" value="ECO:0007669"/>
    <property type="project" value="InterPro"/>
</dbReference>
<gene>
    <name evidence="4" type="ORF">Ae201684_016475</name>
</gene>
<dbReference type="AlphaFoldDB" id="A0A6G0WCP0"/>
<dbReference type="Pfam" id="PF05708">
    <property type="entry name" value="Peptidase_C92"/>
    <property type="match status" value="1"/>
</dbReference>
<dbReference type="PANTHER" id="PTHR47112">
    <property type="entry name" value="PX DOMAIN-CONTAINING PROTEIN"/>
    <property type="match status" value="1"/>
</dbReference>
<evidence type="ECO:0000313" key="5">
    <source>
        <dbReference type="Proteomes" id="UP000481153"/>
    </source>
</evidence>
<dbReference type="Gene3D" id="3.90.1720.10">
    <property type="entry name" value="endopeptidase domain like (from Nostoc punctiforme)"/>
    <property type="match status" value="1"/>
</dbReference>
<dbReference type="Gene3D" id="3.30.1520.10">
    <property type="entry name" value="Phox-like domain"/>
    <property type="match status" value="1"/>
</dbReference>
<dbReference type="SMART" id="SM00312">
    <property type="entry name" value="PX"/>
    <property type="match status" value="1"/>
</dbReference>
<dbReference type="InterPro" id="IPR001683">
    <property type="entry name" value="PX_dom"/>
</dbReference>
<dbReference type="VEuPathDB" id="FungiDB:AeMF1_011734"/>
<feature type="region of interest" description="Disordered" evidence="1">
    <location>
        <begin position="123"/>
        <end position="154"/>
    </location>
</feature>
<name>A0A6G0WCP0_9STRA</name>
<dbReference type="InterPro" id="IPR036871">
    <property type="entry name" value="PX_dom_sf"/>
</dbReference>
<evidence type="ECO:0008006" key="6">
    <source>
        <dbReference type="Google" id="ProtNLM"/>
    </source>
</evidence>
<dbReference type="InterPro" id="IPR024453">
    <property type="entry name" value="Peptidase_C92"/>
</dbReference>
<feature type="domain" description="PH" evidence="2">
    <location>
        <begin position="3"/>
        <end position="90"/>
    </location>
</feature>
<dbReference type="PROSITE" id="PS50195">
    <property type="entry name" value="PX"/>
    <property type="match status" value="1"/>
</dbReference>
<dbReference type="Pfam" id="PF00169">
    <property type="entry name" value="PH"/>
    <property type="match status" value="1"/>
</dbReference>
<dbReference type="Gene3D" id="2.30.29.30">
    <property type="entry name" value="Pleckstrin-homology domain (PH domain)/Phosphotyrosine-binding domain (PTB)"/>
    <property type="match status" value="1"/>
</dbReference>
<reference evidence="4 5" key="1">
    <citation type="submission" date="2019-07" db="EMBL/GenBank/DDBJ databases">
        <title>Genomics analysis of Aphanomyces spp. identifies a new class of oomycete effector associated with host adaptation.</title>
        <authorList>
            <person name="Gaulin E."/>
        </authorList>
    </citation>
    <scope>NUCLEOTIDE SEQUENCE [LARGE SCALE GENOMIC DNA]</scope>
    <source>
        <strain evidence="4 5">ATCC 201684</strain>
    </source>
</reference>
<proteinExistence type="predicted"/>
<sequence>MTLVLRRGELLKQDGKGTWLRCWIKMYSDRAVDHVQSKLFDTASVQAVHKTDATNYQFVVDTTNGSHLVFQARSEQDCDEWVRCISDAKRLNLASNGRLLFQQPNGVSPRSSLATSPAFIRVEESESSDDDDDNGTLTAPSPVNSPVRSPIRPSITRENASSFTVVHGYINLPDGSRMIVTLSYNAAILHTSPVSACKQAILHKLKRKIESNGTSPSDLEGMPHHLLTQDSGFFVLVIPDAVRDIWLRNESKRVKHYLDMRFDAGSSVVSMEVRCINLLPPPPLQVSIVSTVNKVSDLSQREYTAYKIQVEFNDLRWTVDRRYKQFFNLHEALSSSDYELKMYFPAMPPRRAITPKRGSFVAKRQQRLEEYLQDLVALPSMAEDVRVMEFLGVVSMARNVDPEDTRSVLHVSVIHTCLEYGDIVLFKTRFGTSKVQRKLTGARYDHVAIVVPGSAPGQLAILESTGEGIQVYPLKTRLLAYGREVTNAIVARRVLAQRTAETMAKLQQFVLDVNGNKYSIFGILNRSKVDDKEKTSNYFCSELVAAALQHLGWIDSTVPPSYFWPGSFVDGGELETKHLLPSVSFGPELSIDCKIMEVGKAI</sequence>
<comment type="caution">
    <text evidence="4">The sequence shown here is derived from an EMBL/GenBank/DDBJ whole genome shotgun (WGS) entry which is preliminary data.</text>
</comment>
<evidence type="ECO:0000259" key="3">
    <source>
        <dbReference type="PROSITE" id="PS50195"/>
    </source>
</evidence>
<dbReference type="SUPFAM" id="SSF54001">
    <property type="entry name" value="Cysteine proteinases"/>
    <property type="match status" value="1"/>
</dbReference>